<dbReference type="Gene3D" id="1.10.10.60">
    <property type="entry name" value="Homeodomain-like"/>
    <property type="match status" value="1"/>
</dbReference>
<dbReference type="RefSeq" id="XP_065662151.1">
    <property type="nucleotide sequence ID" value="XM_065806079.1"/>
</dbReference>
<evidence type="ECO:0000256" key="1">
    <source>
        <dbReference type="SAM" id="MobiDB-lite"/>
    </source>
</evidence>
<feature type="domain" description="Myb/SANT-like DNA-binding" evidence="2">
    <location>
        <begin position="141"/>
        <end position="229"/>
    </location>
</feature>
<dbReference type="GeneID" id="100202089"/>
<gene>
    <name evidence="4" type="primary">LOC100202089</name>
</gene>
<proteinExistence type="predicted"/>
<feature type="region of interest" description="Disordered" evidence="1">
    <location>
        <begin position="241"/>
        <end position="266"/>
    </location>
</feature>
<sequence length="453" mass="52193">MYNMQSTQDSFYQDNVSAGMMGHMPRFYPSHMQMPAAVQNNNPFRSLSRLSEDMRFDLNRNSVHDRQFYQNKLPKYYAEPKLTNKSSQVMRNSINRSLYSPYPPPMPPPNYFKTSPLEQNNYSQEPMVGDYCVELLNRDKHYWTDEETGLMLELYEENREYFNDSKTKKTKIWSIIADMVNKRFSTCVNAEQCSQKFRNLKAEFLKVSDPTLVDGGAKKFGRHFQQMKRLLEDEEKRAVTRSCDEKQNAMTGDDKQENFDSGKLENTKSVNIYNSPTSSPEVIAPVKTPHLPVSPKATPTAPKISPSPPPNANYLPHDQKQYKSKAEILLECLINSTLSDINKADCDKANKNDETLPMKSEIETAEGKHLPESEFIDVESVNENQSQGGSSTSNIKVKTNDRYQTELRSIFDDYFVSRGKAVENFENNEKRNIVCMNKCIEVFRSVVRENILK</sequence>
<name>A0ABM4CK70_HYDVU</name>
<evidence type="ECO:0000259" key="2">
    <source>
        <dbReference type="Pfam" id="PF13837"/>
    </source>
</evidence>
<dbReference type="Proteomes" id="UP001652625">
    <property type="component" value="Chromosome 09"/>
</dbReference>
<reference evidence="4" key="1">
    <citation type="submission" date="2025-08" db="UniProtKB">
        <authorList>
            <consortium name="RefSeq"/>
        </authorList>
    </citation>
    <scope>IDENTIFICATION</scope>
</reference>
<evidence type="ECO:0000313" key="4">
    <source>
        <dbReference type="RefSeq" id="XP_065662151.1"/>
    </source>
</evidence>
<organism evidence="3 4">
    <name type="scientific">Hydra vulgaris</name>
    <name type="common">Hydra</name>
    <name type="synonym">Hydra attenuata</name>
    <dbReference type="NCBI Taxonomy" id="6087"/>
    <lineage>
        <taxon>Eukaryota</taxon>
        <taxon>Metazoa</taxon>
        <taxon>Cnidaria</taxon>
        <taxon>Hydrozoa</taxon>
        <taxon>Hydroidolina</taxon>
        <taxon>Anthoathecata</taxon>
        <taxon>Aplanulata</taxon>
        <taxon>Hydridae</taxon>
        <taxon>Hydra</taxon>
    </lineage>
</organism>
<evidence type="ECO:0000313" key="3">
    <source>
        <dbReference type="Proteomes" id="UP001652625"/>
    </source>
</evidence>
<dbReference type="Pfam" id="PF13837">
    <property type="entry name" value="Myb_DNA-bind_4"/>
    <property type="match status" value="1"/>
</dbReference>
<dbReference type="InterPro" id="IPR044822">
    <property type="entry name" value="Myb_DNA-bind_4"/>
</dbReference>
<accession>A0ABM4CK70</accession>
<protein>
    <submittedName>
        <fullName evidence="4">Uncharacterized protein LOC100202089 isoform X1</fullName>
    </submittedName>
</protein>
<keyword evidence="3" id="KW-1185">Reference proteome</keyword>
<feature type="region of interest" description="Disordered" evidence="1">
    <location>
        <begin position="281"/>
        <end position="317"/>
    </location>
</feature>